<accession>A0A914HW47</accession>
<feature type="compositionally biased region" description="Acidic residues" evidence="1">
    <location>
        <begin position="79"/>
        <end position="89"/>
    </location>
</feature>
<keyword evidence="2" id="KW-1185">Reference proteome</keyword>
<evidence type="ECO:0000256" key="1">
    <source>
        <dbReference type="SAM" id="MobiDB-lite"/>
    </source>
</evidence>
<sequence length="89" mass="9720">MGRRDTGGAGPRNDGTDDTFAGGSFMLNLFQVPNKVAVVKWVIVESLLDHHHQNAKDKLSPLSLGESKFFDGSERKNDNDDEDDDDDGG</sequence>
<dbReference type="WBParaSite" id="Gr19_v10_g4707.t1">
    <property type="protein sequence ID" value="Gr19_v10_g4707.t1"/>
    <property type="gene ID" value="Gr19_v10_g4707"/>
</dbReference>
<feature type="compositionally biased region" description="Basic and acidic residues" evidence="1">
    <location>
        <begin position="68"/>
        <end position="78"/>
    </location>
</feature>
<dbReference type="Proteomes" id="UP000887572">
    <property type="component" value="Unplaced"/>
</dbReference>
<proteinExistence type="predicted"/>
<evidence type="ECO:0000313" key="2">
    <source>
        <dbReference type="Proteomes" id="UP000887572"/>
    </source>
</evidence>
<name>A0A914HW47_GLORO</name>
<reference evidence="3" key="1">
    <citation type="submission" date="2022-11" db="UniProtKB">
        <authorList>
            <consortium name="WormBaseParasite"/>
        </authorList>
    </citation>
    <scope>IDENTIFICATION</scope>
</reference>
<feature type="region of interest" description="Disordered" evidence="1">
    <location>
        <begin position="1"/>
        <end position="20"/>
    </location>
</feature>
<organism evidence="2 3">
    <name type="scientific">Globodera rostochiensis</name>
    <name type="common">Golden nematode worm</name>
    <name type="synonym">Heterodera rostochiensis</name>
    <dbReference type="NCBI Taxonomy" id="31243"/>
    <lineage>
        <taxon>Eukaryota</taxon>
        <taxon>Metazoa</taxon>
        <taxon>Ecdysozoa</taxon>
        <taxon>Nematoda</taxon>
        <taxon>Chromadorea</taxon>
        <taxon>Rhabditida</taxon>
        <taxon>Tylenchina</taxon>
        <taxon>Tylenchomorpha</taxon>
        <taxon>Tylenchoidea</taxon>
        <taxon>Heteroderidae</taxon>
        <taxon>Heteroderinae</taxon>
        <taxon>Globodera</taxon>
    </lineage>
</organism>
<feature type="region of interest" description="Disordered" evidence="1">
    <location>
        <begin position="52"/>
        <end position="89"/>
    </location>
</feature>
<evidence type="ECO:0000313" key="3">
    <source>
        <dbReference type="WBParaSite" id="Gr19_v10_g4707.t1"/>
    </source>
</evidence>
<dbReference type="AlphaFoldDB" id="A0A914HW47"/>
<protein>
    <submittedName>
        <fullName evidence="3">Uncharacterized protein</fullName>
    </submittedName>
</protein>